<dbReference type="Proteomes" id="UP000240739">
    <property type="component" value="Unassembled WGS sequence"/>
</dbReference>
<feature type="transmembrane region" description="Helical" evidence="1">
    <location>
        <begin position="453"/>
        <end position="471"/>
    </location>
</feature>
<dbReference type="AlphaFoldDB" id="A0A2T4UF50"/>
<keyword evidence="1" id="KW-0812">Transmembrane</keyword>
<feature type="transmembrane region" description="Helical" evidence="1">
    <location>
        <begin position="261"/>
        <end position="283"/>
    </location>
</feature>
<name>A0A2T4UF50_9ACTN</name>
<keyword evidence="3" id="KW-1185">Reference proteome</keyword>
<gene>
    <name evidence="2" type="ORF">C7Y72_15675</name>
</gene>
<feature type="transmembrane region" description="Helical" evidence="1">
    <location>
        <begin position="114"/>
        <end position="134"/>
    </location>
</feature>
<keyword evidence="1" id="KW-1133">Transmembrane helix</keyword>
<dbReference type="EMBL" id="PYYB01000002">
    <property type="protein sequence ID" value="PTL56401.1"/>
    <property type="molecule type" value="Genomic_DNA"/>
</dbReference>
<feature type="transmembrane region" description="Helical" evidence="1">
    <location>
        <begin position="42"/>
        <end position="62"/>
    </location>
</feature>
<organism evidence="2 3">
    <name type="scientific">Paraconexibacter algicola</name>
    <dbReference type="NCBI Taxonomy" id="2133960"/>
    <lineage>
        <taxon>Bacteria</taxon>
        <taxon>Bacillati</taxon>
        <taxon>Actinomycetota</taxon>
        <taxon>Thermoleophilia</taxon>
        <taxon>Solirubrobacterales</taxon>
        <taxon>Paraconexibacteraceae</taxon>
        <taxon>Paraconexibacter</taxon>
    </lineage>
</organism>
<dbReference type="RefSeq" id="WP_107570120.1">
    <property type="nucleotide sequence ID" value="NZ_PYYB01000002.1"/>
</dbReference>
<feature type="transmembrane region" description="Helical" evidence="1">
    <location>
        <begin position="201"/>
        <end position="220"/>
    </location>
</feature>
<protein>
    <submittedName>
        <fullName evidence="2">Fenitrothion hydrolase</fullName>
    </submittedName>
</protein>
<keyword evidence="1" id="KW-0472">Membrane</keyword>
<feature type="transmembrane region" description="Helical" evidence="1">
    <location>
        <begin position="356"/>
        <end position="378"/>
    </location>
</feature>
<accession>A0A2T4UF50</accession>
<evidence type="ECO:0000256" key="1">
    <source>
        <dbReference type="SAM" id="Phobius"/>
    </source>
</evidence>
<feature type="transmembrane region" description="Helical" evidence="1">
    <location>
        <begin position="414"/>
        <end position="433"/>
    </location>
</feature>
<evidence type="ECO:0000313" key="2">
    <source>
        <dbReference type="EMBL" id="PTL56401.1"/>
    </source>
</evidence>
<dbReference type="OrthoDB" id="8168962at2"/>
<evidence type="ECO:0000313" key="3">
    <source>
        <dbReference type="Proteomes" id="UP000240739"/>
    </source>
</evidence>
<keyword evidence="2" id="KW-0378">Hydrolase</keyword>
<sequence length="475" mass="50484">MRRLPTTLVLLAGLLLLSVLGPEVAAAHGLVGKQDLPIPRWLFTWAAAVVLVVSFVALAVLWPRPRLERQDADGTRVLSVPVVLEVLAGAVGVLLFVLAVYAGLAGTQTESANLAPTLVYVYFWVGIPVLSLVFGDVFRALNPWRAIARAASWVAGRVAGSGELPEPTAYPARLGQWPAAVVILAFTWVELVYGNGGDPSTLALLALAYAALQLVGMSLYGIEPWTRNADGFSVYFSLFATLSPLHWEGRTLRRRRPLVGATRIVAVPGTVALLAVMIGTTSFDGLSGGEVWTDLAPDLQQAFIDLGLSSGAALEVAFSIGMAAVVLLVAGLYRLGVVGMRSIGGGMDAEMLSRRFAHTLVPIALAYVIAHYFSLLAYNGQSIAYLASDPLGDGSDLFGTATATIDYGILTANAIWYVQVGALVLGHVAGLVLAHERALVLYRRARDATRSQYWMLAVMVGFTSLGLWLLSAQAS</sequence>
<feature type="transmembrane region" description="Helical" evidence="1">
    <location>
        <begin position="174"/>
        <end position="194"/>
    </location>
</feature>
<comment type="caution">
    <text evidence="2">The sequence shown here is derived from an EMBL/GenBank/DDBJ whole genome shotgun (WGS) entry which is preliminary data.</text>
</comment>
<dbReference type="GO" id="GO:0016787">
    <property type="term" value="F:hydrolase activity"/>
    <property type="evidence" value="ECO:0007669"/>
    <property type="project" value="UniProtKB-KW"/>
</dbReference>
<feature type="transmembrane region" description="Helical" evidence="1">
    <location>
        <begin position="82"/>
        <end position="102"/>
    </location>
</feature>
<proteinExistence type="predicted"/>
<reference evidence="2 3" key="1">
    <citation type="submission" date="2018-03" db="EMBL/GenBank/DDBJ databases">
        <title>Aquarubrobacter algicola gen. nov., sp. nov., a novel actinobacterium isolated from shallow eutrophic lake during the end of cyanobacterial harmful algal blooms.</title>
        <authorList>
            <person name="Chun S.J."/>
        </authorList>
    </citation>
    <scope>NUCLEOTIDE SEQUENCE [LARGE SCALE GENOMIC DNA]</scope>
    <source>
        <strain evidence="2 3">Seoho-28</strain>
    </source>
</reference>
<feature type="transmembrane region" description="Helical" evidence="1">
    <location>
        <begin position="316"/>
        <end position="335"/>
    </location>
</feature>